<accession>A0A8H6M8U1</accession>
<dbReference type="SMART" id="SM00360">
    <property type="entry name" value="RRM"/>
    <property type="match status" value="2"/>
</dbReference>
<protein>
    <submittedName>
        <fullName evidence="6">RCop c3</fullName>
    </submittedName>
</protein>
<dbReference type="OrthoDB" id="271725at2759"/>
<feature type="region of interest" description="Disordered" evidence="4">
    <location>
        <begin position="257"/>
        <end position="310"/>
    </location>
</feature>
<gene>
    <name evidence="6" type="ORF">DFP72DRAFT_810561</name>
</gene>
<feature type="region of interest" description="Disordered" evidence="4">
    <location>
        <begin position="324"/>
        <end position="358"/>
    </location>
</feature>
<dbReference type="EMBL" id="JACGCI010000026">
    <property type="protein sequence ID" value="KAF6756336.1"/>
    <property type="molecule type" value="Genomic_DNA"/>
</dbReference>
<evidence type="ECO:0000313" key="7">
    <source>
        <dbReference type="Proteomes" id="UP000521943"/>
    </source>
</evidence>
<feature type="domain" description="RRM" evidence="5">
    <location>
        <begin position="476"/>
        <end position="550"/>
    </location>
</feature>
<feature type="compositionally biased region" description="Polar residues" evidence="4">
    <location>
        <begin position="565"/>
        <end position="581"/>
    </location>
</feature>
<feature type="region of interest" description="Disordered" evidence="4">
    <location>
        <begin position="1018"/>
        <end position="1048"/>
    </location>
</feature>
<comment type="caution">
    <text evidence="6">The sequence shown here is derived from an EMBL/GenBank/DDBJ whole genome shotgun (WGS) entry which is preliminary data.</text>
</comment>
<dbReference type="Gene3D" id="3.30.70.330">
    <property type="match status" value="2"/>
</dbReference>
<feature type="compositionally biased region" description="Polar residues" evidence="4">
    <location>
        <begin position="143"/>
        <end position="161"/>
    </location>
</feature>
<feature type="compositionally biased region" description="Pro residues" evidence="4">
    <location>
        <begin position="281"/>
        <end position="300"/>
    </location>
</feature>
<feature type="region of interest" description="Disordered" evidence="4">
    <location>
        <begin position="686"/>
        <end position="711"/>
    </location>
</feature>
<dbReference type="Proteomes" id="UP000521943">
    <property type="component" value="Unassembled WGS sequence"/>
</dbReference>
<feature type="region of interest" description="Disordered" evidence="4">
    <location>
        <begin position="1"/>
        <end position="29"/>
    </location>
</feature>
<evidence type="ECO:0000256" key="1">
    <source>
        <dbReference type="ARBA" id="ARBA00022737"/>
    </source>
</evidence>
<dbReference type="Pfam" id="PF00076">
    <property type="entry name" value="RRM_1"/>
    <property type="match status" value="1"/>
</dbReference>
<feature type="region of interest" description="Disordered" evidence="4">
    <location>
        <begin position="727"/>
        <end position="746"/>
    </location>
</feature>
<feature type="compositionally biased region" description="Polar residues" evidence="4">
    <location>
        <begin position="1"/>
        <end position="12"/>
    </location>
</feature>
<dbReference type="PROSITE" id="PS50102">
    <property type="entry name" value="RRM"/>
    <property type="match status" value="2"/>
</dbReference>
<evidence type="ECO:0000259" key="5">
    <source>
        <dbReference type="PROSITE" id="PS50102"/>
    </source>
</evidence>
<feature type="compositionally biased region" description="Low complexity" evidence="4">
    <location>
        <begin position="1174"/>
        <end position="1197"/>
    </location>
</feature>
<proteinExistence type="predicted"/>
<feature type="domain" description="RRM" evidence="5">
    <location>
        <begin position="604"/>
        <end position="686"/>
    </location>
</feature>
<feature type="compositionally biased region" description="Basic and acidic residues" evidence="4">
    <location>
        <begin position="686"/>
        <end position="700"/>
    </location>
</feature>
<dbReference type="GO" id="GO:0003723">
    <property type="term" value="F:RNA binding"/>
    <property type="evidence" value="ECO:0007669"/>
    <property type="project" value="UniProtKB-UniRule"/>
</dbReference>
<feature type="region of interest" description="Disordered" evidence="4">
    <location>
        <begin position="1264"/>
        <end position="1295"/>
    </location>
</feature>
<feature type="compositionally biased region" description="Polar residues" evidence="4">
    <location>
        <begin position="344"/>
        <end position="355"/>
    </location>
</feature>
<evidence type="ECO:0000256" key="4">
    <source>
        <dbReference type="SAM" id="MobiDB-lite"/>
    </source>
</evidence>
<sequence>MPTVDATATASSPHALAHVGPGQVTTLPSHADDATARVDGTSSIGVDSEEALDAEVASANSSSSEEVEIYLNDLGMSDAVGSGASGKVFGLQSNDEPSDTSSPLIPVRGRVIADSFSSQATVAAPATLAPPLLTPTRRDTEASTDTHTVTRGAASSTHINSTTSDTTIDAGHTTTTTTIDTNSGLPSTPSRRAPPLDSLELRSQLLSPVGDLVDSPIIPPVTRMSTIPLPDMYDHDDPTTLLPRSMEQMDIREAQTALRRSPKEKTRMRGLTVGGGGSALTPPPSSPLPPLPTGAPPSTAPPHLTSFSQTTTGFGQQQHFLESTTTSGAGRNGSVPSTPPIGMQPTTNYTQSQPLPQLPTFAPGLSVIDEGTAVSKDDLHLDAKCDGAAEYENGYGREGDEFQQNMAEANQQQQRQNASVTTIQPVYQQYGTITVSNSVVSFPNSGSNAPLPTSGDSNGISTSTSATSFPGQQKTPNVYINGLPPHFPEEQLEALATPFGEVKSVRTFTRHVRDSESGYGFVLFETVEAAEKCIIALRKCRNLHPTFSKQIHKIPGTVYAQANTSQGSNTSLSTLHQWDSNASEDDGDTSFKARMEALADPTSTNLYMEGLPLRTNDRTLSELVFPHRVVSSRFFQTRLSNPPRIIAFVRLETRVGAEEVIERHHGKMVSGPDDAGGRISVRFADTSEQRELRRQERTIKEGGSTGEVSPGQLTIAQAALLNLRGQDLRGGTSPYPNSAGTPITTSLPSVTSTLAIKPAPIIGFSNRGGLDWAAHDAAARIPTGVSGVSGREIIGSSREYAVNSALSAVSGHGLALGGTGMIAGGGGTAGRIGRLGNGAPGIDYGSAFAGSPIGTIGSGGLPQQLQQQRQYQALDGNGDGISGMGIQNPFQTDFAPAQRDFDSMGQYGGGLAGIDGTMDPTMKALLESLGGGGVDQQQQQEFYRMQMERSTPSSYGHLHQQSNTSQLQYPTYGGSGVASTHTGYTPAEEYIMRAHAENAARQRDYGGSNSDVRASLLQQQHQAAARKRPSPLDLGRHGAGRRQDESGVDIGMGVRGYRMQASLVGMSDEEVFHAQAQAERDAEQQQMDSAGMDQQDHEQGHHMHARATTLPHQQQQHQQARRRNSILTGPQSASVIVGGPSASARGQSRHHQHSSMSISSTTALRTPQHASAPTMGGQMEQQQQQGGGQTRLTLTGDGRSGRPTLTWRSSYGQGQQQQIAVSQAQYDDLSHSPTSTLSSDSPSLISPALTYSSQHTPSTLSPATPFFGSFNSQSDGFRGAGVVEGKDQGDGVNVKGHALRERLA</sequence>
<dbReference type="SUPFAM" id="SSF54928">
    <property type="entry name" value="RNA-binding domain, RBD"/>
    <property type="match status" value="2"/>
</dbReference>
<feature type="compositionally biased region" description="Low complexity" evidence="4">
    <location>
        <begin position="162"/>
        <end position="181"/>
    </location>
</feature>
<feature type="region of interest" description="Disordered" evidence="4">
    <location>
        <begin position="130"/>
        <end position="194"/>
    </location>
</feature>
<feature type="compositionally biased region" description="Polar residues" evidence="4">
    <location>
        <begin position="1125"/>
        <end position="1134"/>
    </location>
</feature>
<reference evidence="6 7" key="1">
    <citation type="submission" date="2020-07" db="EMBL/GenBank/DDBJ databases">
        <title>Comparative genomics of pyrophilous fungi reveals a link between fire events and developmental genes.</title>
        <authorList>
            <consortium name="DOE Joint Genome Institute"/>
            <person name="Steindorff A.S."/>
            <person name="Carver A."/>
            <person name="Calhoun S."/>
            <person name="Stillman K."/>
            <person name="Liu H."/>
            <person name="Lipzen A."/>
            <person name="Pangilinan J."/>
            <person name="Labutti K."/>
            <person name="Bruns T.D."/>
            <person name="Grigoriev I.V."/>
        </authorList>
    </citation>
    <scope>NUCLEOTIDE SEQUENCE [LARGE SCALE GENOMIC DNA]</scope>
    <source>
        <strain evidence="6 7">CBS 144469</strain>
    </source>
</reference>
<dbReference type="InterPro" id="IPR000504">
    <property type="entry name" value="RRM_dom"/>
</dbReference>
<dbReference type="PANTHER" id="PTHR24012">
    <property type="entry name" value="RNA BINDING PROTEIN"/>
    <property type="match status" value="1"/>
</dbReference>
<evidence type="ECO:0000256" key="2">
    <source>
        <dbReference type="ARBA" id="ARBA00022884"/>
    </source>
</evidence>
<name>A0A8H6M8U1_9AGAR</name>
<keyword evidence="1" id="KW-0677">Repeat</keyword>
<feature type="compositionally biased region" description="Low complexity" evidence="4">
    <location>
        <begin position="301"/>
        <end position="310"/>
    </location>
</feature>
<feature type="region of interest" description="Disordered" evidence="4">
    <location>
        <begin position="565"/>
        <end position="587"/>
    </location>
</feature>
<feature type="region of interest" description="Disordered" evidence="4">
    <location>
        <begin position="446"/>
        <end position="473"/>
    </location>
</feature>
<organism evidence="6 7">
    <name type="scientific">Ephemerocybe angulata</name>
    <dbReference type="NCBI Taxonomy" id="980116"/>
    <lineage>
        <taxon>Eukaryota</taxon>
        <taxon>Fungi</taxon>
        <taxon>Dikarya</taxon>
        <taxon>Basidiomycota</taxon>
        <taxon>Agaricomycotina</taxon>
        <taxon>Agaricomycetes</taxon>
        <taxon>Agaricomycetidae</taxon>
        <taxon>Agaricales</taxon>
        <taxon>Agaricineae</taxon>
        <taxon>Psathyrellaceae</taxon>
        <taxon>Ephemerocybe</taxon>
    </lineage>
</organism>
<evidence type="ECO:0000313" key="6">
    <source>
        <dbReference type="EMBL" id="KAF6756336.1"/>
    </source>
</evidence>
<feature type="region of interest" description="Disordered" evidence="4">
    <location>
        <begin position="1075"/>
        <end position="1214"/>
    </location>
</feature>
<dbReference type="InterPro" id="IPR012677">
    <property type="entry name" value="Nucleotide-bd_a/b_plait_sf"/>
</dbReference>
<keyword evidence="2 3" id="KW-0694">RNA-binding</keyword>
<feature type="compositionally biased region" description="Polar residues" evidence="4">
    <location>
        <begin position="1154"/>
        <end position="1171"/>
    </location>
</feature>
<dbReference type="InterPro" id="IPR035979">
    <property type="entry name" value="RBD_domain_sf"/>
</dbReference>
<keyword evidence="7" id="KW-1185">Reference proteome</keyword>
<evidence type="ECO:0000256" key="3">
    <source>
        <dbReference type="PROSITE-ProRule" id="PRU00176"/>
    </source>
</evidence>
<feature type="compositionally biased region" description="Polar residues" evidence="4">
    <location>
        <begin position="734"/>
        <end position="746"/>
    </location>
</feature>